<protein>
    <recommendedName>
        <fullName evidence="4">Transmembrane protein</fullName>
    </recommendedName>
</protein>
<evidence type="ECO:0000256" key="1">
    <source>
        <dbReference type="SAM" id="Phobius"/>
    </source>
</evidence>
<organism evidence="2 3">
    <name type="scientific">Vanilla planifolia</name>
    <name type="common">Vanilla</name>
    <dbReference type="NCBI Taxonomy" id="51239"/>
    <lineage>
        <taxon>Eukaryota</taxon>
        <taxon>Viridiplantae</taxon>
        <taxon>Streptophyta</taxon>
        <taxon>Embryophyta</taxon>
        <taxon>Tracheophyta</taxon>
        <taxon>Spermatophyta</taxon>
        <taxon>Magnoliopsida</taxon>
        <taxon>Liliopsida</taxon>
        <taxon>Asparagales</taxon>
        <taxon>Orchidaceae</taxon>
        <taxon>Vanilloideae</taxon>
        <taxon>Vanilleae</taxon>
        <taxon>Vanilla</taxon>
    </lineage>
</organism>
<evidence type="ECO:0000313" key="3">
    <source>
        <dbReference type="Proteomes" id="UP000636800"/>
    </source>
</evidence>
<sequence length="178" mass="20445">MRSSLFYIKAHLPFRFTPTKKSLLVLSSPFLFAALFCSPPRSSLFSPLRFPTARPFPAEQRKNMTTAMSTASSFQIPRDYVSPELRKPRYVVKKVLANQQQDGDGANVRRSIGRYFVWFVSNVFWAVICCELKWVFFLWPSQARAENLDPFLMCMSSQVTFAIFSSLLLLCCVVIISF</sequence>
<evidence type="ECO:0000313" key="2">
    <source>
        <dbReference type="EMBL" id="KAG0464145.1"/>
    </source>
</evidence>
<dbReference type="Proteomes" id="UP000636800">
    <property type="component" value="Chromosome 10"/>
</dbReference>
<name>A0A835Q4N3_VANPL</name>
<comment type="caution">
    <text evidence="2">The sequence shown here is derived from an EMBL/GenBank/DDBJ whole genome shotgun (WGS) entry which is preliminary data.</text>
</comment>
<gene>
    <name evidence="2" type="ORF">HPP92_020214</name>
</gene>
<feature type="transmembrane region" description="Helical" evidence="1">
    <location>
        <begin position="151"/>
        <end position="176"/>
    </location>
</feature>
<proteinExistence type="predicted"/>
<dbReference type="AlphaFoldDB" id="A0A835Q4N3"/>
<keyword evidence="1" id="KW-0812">Transmembrane</keyword>
<dbReference type="EMBL" id="JADCNL010000010">
    <property type="protein sequence ID" value="KAG0464145.1"/>
    <property type="molecule type" value="Genomic_DNA"/>
</dbReference>
<accession>A0A835Q4N3</accession>
<evidence type="ECO:0008006" key="4">
    <source>
        <dbReference type="Google" id="ProtNLM"/>
    </source>
</evidence>
<reference evidence="2 3" key="1">
    <citation type="journal article" date="2020" name="Nat. Food">
        <title>A phased Vanilla planifolia genome enables genetic improvement of flavour and production.</title>
        <authorList>
            <person name="Hasing T."/>
            <person name="Tang H."/>
            <person name="Brym M."/>
            <person name="Khazi F."/>
            <person name="Huang T."/>
            <person name="Chambers A.H."/>
        </authorList>
    </citation>
    <scope>NUCLEOTIDE SEQUENCE [LARGE SCALE GENOMIC DNA]</scope>
    <source>
        <tissue evidence="2">Leaf</tissue>
    </source>
</reference>
<keyword evidence="1" id="KW-0472">Membrane</keyword>
<feature type="transmembrane region" description="Helical" evidence="1">
    <location>
        <begin position="115"/>
        <end position="139"/>
    </location>
</feature>
<keyword evidence="3" id="KW-1185">Reference proteome</keyword>
<keyword evidence="1" id="KW-1133">Transmembrane helix</keyword>